<keyword evidence="4" id="KW-1185">Reference proteome</keyword>
<organism evidence="2 5">
    <name type="scientific">Streptomyces acidiscabies</name>
    <dbReference type="NCBI Taxonomy" id="42234"/>
    <lineage>
        <taxon>Bacteria</taxon>
        <taxon>Bacillati</taxon>
        <taxon>Actinomycetota</taxon>
        <taxon>Actinomycetes</taxon>
        <taxon>Kitasatosporales</taxon>
        <taxon>Streptomycetaceae</taxon>
        <taxon>Streptomyces</taxon>
    </lineage>
</organism>
<protein>
    <submittedName>
        <fullName evidence="2">Uncharacterized protein</fullName>
    </submittedName>
</protein>
<dbReference type="GeneID" id="69812415"/>
<evidence type="ECO:0000313" key="5">
    <source>
        <dbReference type="Proteomes" id="UP001282288"/>
    </source>
</evidence>
<evidence type="ECO:0000256" key="1">
    <source>
        <dbReference type="SAM" id="MobiDB-lite"/>
    </source>
</evidence>
<evidence type="ECO:0000313" key="3">
    <source>
        <dbReference type="EMBL" id="MDX3024835.1"/>
    </source>
</evidence>
<gene>
    <name evidence="2" type="ORF">PV399_39020</name>
    <name evidence="3" type="ORF">PV666_44270</name>
</gene>
<comment type="caution">
    <text evidence="2">The sequence shown here is derived from an EMBL/GenBank/DDBJ whole genome shotgun (WGS) entry which is preliminary data.</text>
</comment>
<evidence type="ECO:0000313" key="4">
    <source>
        <dbReference type="Proteomes" id="UP001272987"/>
    </source>
</evidence>
<name>A0AAP6BJ59_9ACTN</name>
<dbReference type="Proteomes" id="UP001282288">
    <property type="component" value="Unassembled WGS sequence"/>
</dbReference>
<dbReference type="EMBL" id="JARAWC010000044">
    <property type="protein sequence ID" value="MDX2965663.1"/>
    <property type="molecule type" value="Genomic_DNA"/>
</dbReference>
<dbReference type="EMBL" id="JARAWP010000039">
    <property type="protein sequence ID" value="MDX3024835.1"/>
    <property type="molecule type" value="Genomic_DNA"/>
</dbReference>
<dbReference type="RefSeq" id="WP_010352116.1">
    <property type="nucleotide sequence ID" value="NZ_CP122369.1"/>
</dbReference>
<proteinExistence type="predicted"/>
<dbReference type="AlphaFoldDB" id="A0AAP6BJ59"/>
<feature type="region of interest" description="Disordered" evidence="1">
    <location>
        <begin position="105"/>
        <end position="127"/>
    </location>
</feature>
<accession>A0AAP6BJ59</accession>
<sequence>MPLPATTPFQRADDIARHLDRLADHLGQLPAGQALQLVARVMDPDNGVLAGFTGVLVTGSRRAQREAERGTLPAEVWLALGRAANELSDIGLDLGEHTDALREFAHRPASPSASPPAAAPLVVRRHR</sequence>
<dbReference type="Proteomes" id="UP001272987">
    <property type="component" value="Unassembled WGS sequence"/>
</dbReference>
<evidence type="ECO:0000313" key="2">
    <source>
        <dbReference type="EMBL" id="MDX2965663.1"/>
    </source>
</evidence>
<reference evidence="2 4" key="1">
    <citation type="journal article" date="2023" name="Microb. Genom.">
        <title>Mesoterricola silvestris gen. nov., sp. nov., Mesoterricola sediminis sp. nov., Geothrix oryzae sp. nov., Geothrix edaphica sp. nov., Geothrix rubra sp. nov., and Geothrix limicola sp. nov., six novel members of Acidobacteriota isolated from soils.</title>
        <authorList>
            <person name="Weisberg A.J."/>
            <person name="Pearce E."/>
            <person name="Kramer C.G."/>
            <person name="Chang J.H."/>
            <person name="Clarke C.R."/>
        </authorList>
    </citation>
    <scope>NUCLEOTIDE SEQUENCE</scope>
    <source>
        <strain evidence="3 4">NB05-1H</strain>
        <strain evidence="2">NRRL_B-16521</strain>
    </source>
</reference>